<dbReference type="EMBL" id="QHCS01000010">
    <property type="protein sequence ID" value="RHX83234.1"/>
    <property type="molecule type" value="Genomic_DNA"/>
</dbReference>
<protein>
    <submittedName>
        <fullName evidence="1">Uncharacterized protein</fullName>
    </submittedName>
</protein>
<dbReference type="Proteomes" id="UP000266669">
    <property type="component" value="Unassembled WGS sequence"/>
</dbReference>
<accession>A0A8B3CHC7</accession>
<dbReference type="AlphaFoldDB" id="A0A8B3CHC7"/>
<proteinExistence type="predicted"/>
<gene>
    <name evidence="1" type="ORF">DLM78_22270</name>
</gene>
<name>A0A8B3CHC7_9LEPT</name>
<organism evidence="1 2">
    <name type="scientific">Leptospira stimsonii</name>
    <dbReference type="NCBI Taxonomy" id="2202203"/>
    <lineage>
        <taxon>Bacteria</taxon>
        <taxon>Pseudomonadati</taxon>
        <taxon>Spirochaetota</taxon>
        <taxon>Spirochaetia</taxon>
        <taxon>Leptospirales</taxon>
        <taxon>Leptospiraceae</taxon>
        <taxon>Leptospira</taxon>
    </lineage>
</organism>
<evidence type="ECO:0000313" key="2">
    <source>
        <dbReference type="Proteomes" id="UP000266669"/>
    </source>
</evidence>
<dbReference type="RefSeq" id="WP_118983961.1">
    <property type="nucleotide sequence ID" value="NZ_QHCS01000010.1"/>
</dbReference>
<sequence length="72" mass="8457">MEEETNLLKGKVDSKVITKTKSNQSPQEFLLGKERELGRTITPRFREFFFRELKVKGNNSFEDVWRAVNHGN</sequence>
<evidence type="ECO:0000313" key="1">
    <source>
        <dbReference type="EMBL" id="RHX83234.1"/>
    </source>
</evidence>
<reference evidence="2" key="1">
    <citation type="submission" date="2018-05" db="EMBL/GenBank/DDBJ databases">
        <title>Leptospira yasudae sp. nov. and Leptospira stimsonii sp. nov., two pathogenic species of the genus Leptospira isolated from environmental sources.</title>
        <authorList>
            <person name="Casanovas-Massana A."/>
            <person name="Hamond C."/>
            <person name="Santos L.A."/>
            <person name="Hacker K.P."/>
            <person name="Balassiano I."/>
            <person name="Medeiros M.A."/>
            <person name="Reis M.G."/>
            <person name="Ko A.I."/>
            <person name="Wunder E.A."/>
        </authorList>
    </citation>
    <scope>NUCLEOTIDE SEQUENCE [LARGE SCALE GENOMIC DNA]</scope>
    <source>
        <strain evidence="2">AMB6-RJ</strain>
    </source>
</reference>
<comment type="caution">
    <text evidence="1">The sequence shown here is derived from an EMBL/GenBank/DDBJ whole genome shotgun (WGS) entry which is preliminary data.</text>
</comment>